<keyword evidence="2" id="KW-1185">Reference proteome</keyword>
<protein>
    <submittedName>
        <fullName evidence="1">Predicted protein</fullName>
    </submittedName>
</protein>
<reference evidence="2" key="1">
    <citation type="journal article" date="2011" name="Nat. Genet.">
        <title>The Arabidopsis lyrata genome sequence and the basis of rapid genome size change.</title>
        <authorList>
            <person name="Hu T.T."/>
            <person name="Pattyn P."/>
            <person name="Bakker E.G."/>
            <person name="Cao J."/>
            <person name="Cheng J.-F."/>
            <person name="Clark R.M."/>
            <person name="Fahlgren N."/>
            <person name="Fawcett J.A."/>
            <person name="Grimwood J."/>
            <person name="Gundlach H."/>
            <person name="Haberer G."/>
            <person name="Hollister J.D."/>
            <person name="Ossowski S."/>
            <person name="Ottilar R.P."/>
            <person name="Salamov A.A."/>
            <person name="Schneeberger K."/>
            <person name="Spannagl M."/>
            <person name="Wang X."/>
            <person name="Yang L."/>
            <person name="Nasrallah M.E."/>
            <person name="Bergelson J."/>
            <person name="Carrington J.C."/>
            <person name="Gaut B.S."/>
            <person name="Schmutz J."/>
            <person name="Mayer K.F.X."/>
            <person name="Van de Peer Y."/>
            <person name="Grigoriev I.V."/>
            <person name="Nordborg M."/>
            <person name="Weigel D."/>
            <person name="Guo Y.-L."/>
        </authorList>
    </citation>
    <scope>NUCLEOTIDE SEQUENCE [LARGE SCALE GENOMIC DNA]</scope>
    <source>
        <strain evidence="2">cv. MN47</strain>
    </source>
</reference>
<dbReference type="Gramene" id="scaffold_104893.1">
    <property type="protein sequence ID" value="scaffold_104893.1"/>
    <property type="gene ID" value="scaffold_104893.1"/>
</dbReference>
<sequence>MWTSKQTLLHAIIRIVFVTTVFDGFTSHGYCDHKIFSAKAFNLDLQRSTSLISCQIL</sequence>
<dbReference type="HOGENOM" id="CLU_2999158_0_0_1"/>
<name>D7KHQ7_ARALL</name>
<accession>D7KHQ7</accession>
<evidence type="ECO:0000313" key="2">
    <source>
        <dbReference type="Proteomes" id="UP000008694"/>
    </source>
</evidence>
<dbReference type="EMBL" id="GL348713">
    <property type="protein sequence ID" value="EFH70569.1"/>
    <property type="molecule type" value="Genomic_DNA"/>
</dbReference>
<proteinExistence type="predicted"/>
<gene>
    <name evidence="1" type="ORF">ARALYDRAFT_892099</name>
</gene>
<dbReference type="AlphaFoldDB" id="D7KHQ7"/>
<dbReference type="Proteomes" id="UP000008694">
    <property type="component" value="Unassembled WGS sequence"/>
</dbReference>
<evidence type="ECO:0000313" key="1">
    <source>
        <dbReference type="EMBL" id="EFH70569.1"/>
    </source>
</evidence>
<organism evidence="2">
    <name type="scientific">Arabidopsis lyrata subsp. lyrata</name>
    <name type="common">Lyre-leaved rock-cress</name>
    <dbReference type="NCBI Taxonomy" id="81972"/>
    <lineage>
        <taxon>Eukaryota</taxon>
        <taxon>Viridiplantae</taxon>
        <taxon>Streptophyta</taxon>
        <taxon>Embryophyta</taxon>
        <taxon>Tracheophyta</taxon>
        <taxon>Spermatophyta</taxon>
        <taxon>Magnoliopsida</taxon>
        <taxon>eudicotyledons</taxon>
        <taxon>Gunneridae</taxon>
        <taxon>Pentapetalae</taxon>
        <taxon>rosids</taxon>
        <taxon>malvids</taxon>
        <taxon>Brassicales</taxon>
        <taxon>Brassicaceae</taxon>
        <taxon>Camelineae</taxon>
        <taxon>Arabidopsis</taxon>
    </lineage>
</organism>